<evidence type="ECO:0000313" key="3">
    <source>
        <dbReference type="Proteomes" id="UP001157006"/>
    </source>
</evidence>
<dbReference type="PANTHER" id="PTHR33103">
    <property type="entry name" value="OS01G0153900 PROTEIN"/>
    <property type="match status" value="1"/>
</dbReference>
<feature type="transmembrane region" description="Helical" evidence="1">
    <location>
        <begin position="6"/>
        <end position="30"/>
    </location>
</feature>
<keyword evidence="1" id="KW-1133">Transmembrane helix</keyword>
<keyword evidence="1" id="KW-0472">Membrane</keyword>
<keyword evidence="1" id="KW-0812">Transmembrane</keyword>
<reference evidence="2 3" key="1">
    <citation type="submission" date="2023-01" db="EMBL/GenBank/DDBJ databases">
        <authorList>
            <person name="Kreplak J."/>
        </authorList>
    </citation>
    <scope>NUCLEOTIDE SEQUENCE [LARGE SCALE GENOMIC DNA]</scope>
</reference>
<name>A0AAV1AU56_VICFA</name>
<sequence>MSSKTILFALGGEAFVNLLFSVLTFPLGVVEHLLNANSNMGSIDNLYKFIIVLGRCKYFRFPDLKEMLLKTEHAHKFKICNQVFPIDEAHACNYACVTKINMYGEVISTNLVRSSGGSHWSNDYASVHLKYLEPQSSTGEAYNRSGGRGFTKKPSLYMVIDDLVLTPGFSTCAYSVLAKLKIPVSDDRIILKASLISPSSITNGLGEEFNRIKKRS</sequence>
<dbReference type="InterPro" id="IPR007750">
    <property type="entry name" value="DUF674"/>
</dbReference>
<dbReference type="Proteomes" id="UP001157006">
    <property type="component" value="Chromosome 5"/>
</dbReference>
<evidence type="ECO:0008006" key="4">
    <source>
        <dbReference type="Google" id="ProtNLM"/>
    </source>
</evidence>
<evidence type="ECO:0000313" key="2">
    <source>
        <dbReference type="EMBL" id="CAI8612822.1"/>
    </source>
</evidence>
<gene>
    <name evidence="2" type="ORF">VFH_V052680</name>
</gene>
<dbReference type="PANTHER" id="PTHR33103:SF102">
    <property type="entry name" value="DUF674 FAMILY PROTEIN"/>
    <property type="match status" value="1"/>
</dbReference>
<protein>
    <recommendedName>
        <fullName evidence="4">Phosphoribosyltransferase domain-containing protein</fullName>
    </recommendedName>
</protein>
<dbReference type="Pfam" id="PF05056">
    <property type="entry name" value="DUF674"/>
    <property type="match status" value="1"/>
</dbReference>
<dbReference type="EMBL" id="OX451740">
    <property type="protein sequence ID" value="CAI8612822.1"/>
    <property type="molecule type" value="Genomic_DNA"/>
</dbReference>
<organism evidence="2 3">
    <name type="scientific">Vicia faba</name>
    <name type="common">Broad bean</name>
    <name type="synonym">Faba vulgaris</name>
    <dbReference type="NCBI Taxonomy" id="3906"/>
    <lineage>
        <taxon>Eukaryota</taxon>
        <taxon>Viridiplantae</taxon>
        <taxon>Streptophyta</taxon>
        <taxon>Embryophyta</taxon>
        <taxon>Tracheophyta</taxon>
        <taxon>Spermatophyta</taxon>
        <taxon>Magnoliopsida</taxon>
        <taxon>eudicotyledons</taxon>
        <taxon>Gunneridae</taxon>
        <taxon>Pentapetalae</taxon>
        <taxon>rosids</taxon>
        <taxon>fabids</taxon>
        <taxon>Fabales</taxon>
        <taxon>Fabaceae</taxon>
        <taxon>Papilionoideae</taxon>
        <taxon>50 kb inversion clade</taxon>
        <taxon>NPAAA clade</taxon>
        <taxon>Hologalegina</taxon>
        <taxon>IRL clade</taxon>
        <taxon>Fabeae</taxon>
        <taxon>Vicia</taxon>
    </lineage>
</organism>
<dbReference type="AlphaFoldDB" id="A0AAV1AU56"/>
<keyword evidence="3" id="KW-1185">Reference proteome</keyword>
<evidence type="ECO:0000256" key="1">
    <source>
        <dbReference type="SAM" id="Phobius"/>
    </source>
</evidence>
<accession>A0AAV1AU56</accession>
<proteinExistence type="predicted"/>